<keyword evidence="5" id="KW-0472">Membrane</keyword>
<gene>
    <name evidence="7" type="ORF">C2L80_06705</name>
</gene>
<evidence type="ECO:0000259" key="6">
    <source>
        <dbReference type="SMART" id="SM00421"/>
    </source>
</evidence>
<dbReference type="AlphaFoldDB" id="A0A2K2U4Y4"/>
<feature type="transmembrane region" description="Helical" evidence="5">
    <location>
        <begin position="111"/>
        <end position="131"/>
    </location>
</feature>
<keyword evidence="1" id="KW-0805">Transcription regulation</keyword>
<dbReference type="EMBL" id="PPEL01000032">
    <property type="protein sequence ID" value="PNV65403.1"/>
    <property type="molecule type" value="Genomic_DNA"/>
</dbReference>
<comment type="caution">
    <text evidence="7">The sequence shown here is derived from an EMBL/GenBank/DDBJ whole genome shotgun (WGS) entry which is preliminary data.</text>
</comment>
<evidence type="ECO:0000256" key="4">
    <source>
        <dbReference type="SAM" id="MobiDB-lite"/>
    </source>
</evidence>
<evidence type="ECO:0000256" key="5">
    <source>
        <dbReference type="SAM" id="Phobius"/>
    </source>
</evidence>
<feature type="transmembrane region" description="Helical" evidence="5">
    <location>
        <begin position="169"/>
        <end position="193"/>
    </location>
</feature>
<dbReference type="Pfam" id="PF00196">
    <property type="entry name" value="GerE"/>
    <property type="match status" value="1"/>
</dbReference>
<dbReference type="InterPro" id="IPR000792">
    <property type="entry name" value="Tscrpt_reg_LuxR_C"/>
</dbReference>
<keyword evidence="5" id="KW-0812">Transmembrane</keyword>
<sequence>MRADGHARVPSAAALRQGLRHPTTKLRAGKSAACVRGCACDSIGLHVIGGGRLMLSICVFSFLVRVFDAVPSEGADPFSQIGGSGAFALLFVGVLFLAITRIFRSVTASLLVYRLSCPIMATGMVAVALAFDVHSALSVAVLSLGYELFDLLAWVLFSEYARERGRSGFAVFGAGTGFMLLGMGGGYACGQVAVACGVANDALGMTYLALGSMACLFVVAFLIVPENVVGALRKGALGMTDGGAVRAAVEGDGAGSAVAGEGCCATEVEGSVRDVRGAAGCSGCGSRGVAARSGDGVHGACDAHAVAARSGGDSHDAPDVAARSGCGSHDAPGSRAAVAHERGVGEVAGGGAAAAVGRADDLAPIPPRDGAEALRQVQEGAADVRGMRHATVRDGIEAAMCDGASDEAAQAPSKPSLEEACGLLAVEMGLTPRESEVLVLLARGRTLPIVSRDLHITKNTARSHIERVYQKTGIHKQQDLIDLVERWQRDEVR</sequence>
<evidence type="ECO:0000256" key="2">
    <source>
        <dbReference type="ARBA" id="ARBA00023125"/>
    </source>
</evidence>
<feature type="transmembrane region" description="Helical" evidence="5">
    <location>
        <begin position="137"/>
        <end position="157"/>
    </location>
</feature>
<accession>A0A2K2U4Y4</accession>
<dbReference type="GO" id="GO:0006355">
    <property type="term" value="P:regulation of DNA-templated transcription"/>
    <property type="evidence" value="ECO:0007669"/>
    <property type="project" value="InterPro"/>
</dbReference>
<evidence type="ECO:0000313" key="8">
    <source>
        <dbReference type="Proteomes" id="UP000236488"/>
    </source>
</evidence>
<dbReference type="PANTHER" id="PTHR44688">
    <property type="entry name" value="DNA-BINDING TRANSCRIPTIONAL ACTIVATOR DEVR_DOSR"/>
    <property type="match status" value="1"/>
</dbReference>
<keyword evidence="3" id="KW-0804">Transcription</keyword>
<evidence type="ECO:0000256" key="3">
    <source>
        <dbReference type="ARBA" id="ARBA00023163"/>
    </source>
</evidence>
<feature type="transmembrane region" description="Helical" evidence="5">
    <location>
        <begin position="53"/>
        <end position="72"/>
    </location>
</feature>
<organism evidence="7 8">
    <name type="scientific">Rubneribacter badeniensis</name>
    <dbReference type="NCBI Taxonomy" id="2070688"/>
    <lineage>
        <taxon>Bacteria</taxon>
        <taxon>Bacillati</taxon>
        <taxon>Actinomycetota</taxon>
        <taxon>Coriobacteriia</taxon>
        <taxon>Eggerthellales</taxon>
        <taxon>Eggerthellaceae</taxon>
        <taxon>Rubneribacter</taxon>
    </lineage>
</organism>
<dbReference type="Proteomes" id="UP000236488">
    <property type="component" value="Unassembled WGS sequence"/>
</dbReference>
<feature type="region of interest" description="Disordered" evidence="4">
    <location>
        <begin position="312"/>
        <end position="334"/>
    </location>
</feature>
<protein>
    <recommendedName>
        <fullName evidence="6">HTH luxR-type domain-containing protein</fullName>
    </recommendedName>
</protein>
<name>A0A2K2U4Y4_9ACTN</name>
<keyword evidence="5" id="KW-1133">Transmembrane helix</keyword>
<reference evidence="7 8" key="1">
    <citation type="journal article" date="2018" name="Int. J. Syst. Evol. Microbiol.">
        <title>Rubneribacter badeniensis gen. nov., sp. nov. and Enteroscipio rubneri gen. nov., sp. nov., new members of the Eggerthellaceae isolated from human faeces.</title>
        <authorList>
            <person name="Danylec N."/>
            <person name="Gobl A."/>
            <person name="Stoll D.A."/>
            <person name="Hetzer B."/>
            <person name="Kulling S.E."/>
            <person name="Huch M."/>
        </authorList>
    </citation>
    <scope>NUCLEOTIDE SEQUENCE [LARGE SCALE GENOMIC DNA]</scope>
    <source>
        <strain evidence="7 8">ResAG-85</strain>
    </source>
</reference>
<feature type="domain" description="HTH luxR-type" evidence="6">
    <location>
        <begin position="427"/>
        <end position="484"/>
    </location>
</feature>
<proteinExistence type="predicted"/>
<dbReference type="InterPro" id="IPR016032">
    <property type="entry name" value="Sig_transdc_resp-reg_C-effctor"/>
</dbReference>
<feature type="transmembrane region" description="Helical" evidence="5">
    <location>
        <begin position="78"/>
        <end position="99"/>
    </location>
</feature>
<dbReference type="CDD" id="cd06170">
    <property type="entry name" value="LuxR_C_like"/>
    <property type="match status" value="1"/>
</dbReference>
<dbReference type="GO" id="GO:0003677">
    <property type="term" value="F:DNA binding"/>
    <property type="evidence" value="ECO:0007669"/>
    <property type="project" value="UniProtKB-KW"/>
</dbReference>
<feature type="transmembrane region" description="Helical" evidence="5">
    <location>
        <begin position="205"/>
        <end position="224"/>
    </location>
</feature>
<evidence type="ECO:0000256" key="1">
    <source>
        <dbReference type="ARBA" id="ARBA00023015"/>
    </source>
</evidence>
<dbReference type="PRINTS" id="PR00038">
    <property type="entry name" value="HTHLUXR"/>
</dbReference>
<dbReference type="SUPFAM" id="SSF46894">
    <property type="entry name" value="C-terminal effector domain of the bipartite response regulators"/>
    <property type="match status" value="1"/>
</dbReference>
<dbReference type="Gene3D" id="1.10.10.10">
    <property type="entry name" value="Winged helix-like DNA-binding domain superfamily/Winged helix DNA-binding domain"/>
    <property type="match status" value="1"/>
</dbReference>
<dbReference type="PANTHER" id="PTHR44688:SF16">
    <property type="entry name" value="DNA-BINDING TRANSCRIPTIONAL ACTIVATOR DEVR_DOSR"/>
    <property type="match status" value="1"/>
</dbReference>
<dbReference type="InterPro" id="IPR036388">
    <property type="entry name" value="WH-like_DNA-bd_sf"/>
</dbReference>
<evidence type="ECO:0000313" key="7">
    <source>
        <dbReference type="EMBL" id="PNV65403.1"/>
    </source>
</evidence>
<dbReference type="SMART" id="SM00421">
    <property type="entry name" value="HTH_LUXR"/>
    <property type="match status" value="1"/>
</dbReference>
<keyword evidence="8" id="KW-1185">Reference proteome</keyword>
<keyword evidence="2" id="KW-0238">DNA-binding</keyword>